<sequence length="65" mass="7288">MTGGVESKKPNENDLVSDDKSSTLIDLDEGSLDFLRELLGDSASQDEIQEFVEYCIEEKSLDFLE</sequence>
<dbReference type="KEGG" id="wms:ID128_01440"/>
<dbReference type="AlphaFoldDB" id="A0A7M3U2A6"/>
<accession>A0A7M3U2A6</accession>
<dbReference type="EMBL" id="CP061738">
    <property type="protein sequence ID" value="QOD38541.1"/>
    <property type="molecule type" value="Genomic_DNA"/>
</dbReference>
<proteinExistence type="predicted"/>
<evidence type="ECO:0000313" key="3">
    <source>
        <dbReference type="Proteomes" id="UP000516514"/>
    </source>
</evidence>
<dbReference type="RefSeq" id="WP_191111314.1">
    <property type="nucleotide sequence ID" value="NZ_CP061738.1"/>
</dbReference>
<evidence type="ECO:0000256" key="1">
    <source>
        <dbReference type="SAM" id="MobiDB-lite"/>
    </source>
</evidence>
<name>A0A7M3U2A6_9RICK</name>
<organism evidence="2 3">
    <name type="scientific">Candidatus Wolbachia massiliensis</name>
    <dbReference type="NCBI Taxonomy" id="1845000"/>
    <lineage>
        <taxon>Bacteria</taxon>
        <taxon>Pseudomonadati</taxon>
        <taxon>Pseudomonadota</taxon>
        <taxon>Alphaproteobacteria</taxon>
        <taxon>Rickettsiales</taxon>
        <taxon>Anaplasmataceae</taxon>
        <taxon>Wolbachieae</taxon>
        <taxon>Wolbachia</taxon>
    </lineage>
</organism>
<feature type="compositionally biased region" description="Basic and acidic residues" evidence="1">
    <location>
        <begin position="1"/>
        <end position="21"/>
    </location>
</feature>
<protein>
    <submittedName>
        <fullName evidence="2">Uncharacterized protein</fullName>
    </submittedName>
</protein>
<dbReference type="Proteomes" id="UP000516514">
    <property type="component" value="Chromosome"/>
</dbReference>
<feature type="region of interest" description="Disordered" evidence="1">
    <location>
        <begin position="1"/>
        <end position="22"/>
    </location>
</feature>
<evidence type="ECO:0000313" key="2">
    <source>
        <dbReference type="EMBL" id="QOD38541.1"/>
    </source>
</evidence>
<keyword evidence="3" id="KW-1185">Reference proteome</keyword>
<gene>
    <name evidence="2" type="ORF">ID128_01440</name>
</gene>
<reference evidence="2 3" key="1">
    <citation type="submission" date="2020-09" db="EMBL/GenBank/DDBJ databases">
        <title>An Earliest Endosymbiont, Wolbachia massiliensis sp. nov., Strain PL13 From the Bed Bug (Cimex hemipterius), Type strain of a New supergroup T.</title>
        <authorList>
            <person name="Laidoudi Y."/>
            <person name="Levasseur A."/>
            <person name="Medkour H."/>
            <person name="Maaloum M."/>
            <person name="BenKhedher M."/>
            <person name="Sambou M."/>
            <person name="Bassene H."/>
            <person name="Davoust B."/>
            <person name="Fenollar F."/>
            <person name="Raoult D."/>
            <person name="Mediannikov O."/>
        </authorList>
    </citation>
    <scope>NUCLEOTIDE SEQUENCE [LARGE SCALE GENOMIC DNA]</scope>
    <source>
        <strain evidence="2 3">PL13</strain>
    </source>
</reference>